<dbReference type="SUPFAM" id="SSF159894">
    <property type="entry name" value="YgaC/TfoX-N like"/>
    <property type="match status" value="1"/>
</dbReference>
<sequence>MPFSASLADRVRDAVAREPGVAEKRMFGGLAFLHRGNMLVGVHGDSLIARLGAEAADIALVESGVRPFDLTGTPMKGWVIVDADAIDSDVALRDWIGLALQFVRTLPPKASKSAGAPRKSSRPG</sequence>
<protein>
    <recommendedName>
        <fullName evidence="1">TfoX N-terminal domain-containing protein</fullName>
    </recommendedName>
</protein>
<organism evidence="2 3">
    <name type="scientific">Caulifigura coniformis</name>
    <dbReference type="NCBI Taxonomy" id="2527983"/>
    <lineage>
        <taxon>Bacteria</taxon>
        <taxon>Pseudomonadati</taxon>
        <taxon>Planctomycetota</taxon>
        <taxon>Planctomycetia</taxon>
        <taxon>Planctomycetales</taxon>
        <taxon>Planctomycetaceae</taxon>
        <taxon>Caulifigura</taxon>
    </lineage>
</organism>
<dbReference type="RefSeq" id="WP_145027140.1">
    <property type="nucleotide sequence ID" value="NZ_CP036271.1"/>
</dbReference>
<evidence type="ECO:0000313" key="2">
    <source>
        <dbReference type="EMBL" id="QDT52626.1"/>
    </source>
</evidence>
<dbReference type="Pfam" id="PF04993">
    <property type="entry name" value="TfoX_N"/>
    <property type="match status" value="1"/>
</dbReference>
<evidence type="ECO:0000259" key="1">
    <source>
        <dbReference type="Pfam" id="PF04993"/>
    </source>
</evidence>
<reference evidence="2 3" key="1">
    <citation type="submission" date="2019-02" db="EMBL/GenBank/DDBJ databases">
        <title>Deep-cultivation of Planctomycetes and their phenomic and genomic characterization uncovers novel biology.</title>
        <authorList>
            <person name="Wiegand S."/>
            <person name="Jogler M."/>
            <person name="Boedeker C."/>
            <person name="Pinto D."/>
            <person name="Vollmers J."/>
            <person name="Rivas-Marin E."/>
            <person name="Kohn T."/>
            <person name="Peeters S.H."/>
            <person name="Heuer A."/>
            <person name="Rast P."/>
            <person name="Oberbeckmann S."/>
            <person name="Bunk B."/>
            <person name="Jeske O."/>
            <person name="Meyerdierks A."/>
            <person name="Storesund J.E."/>
            <person name="Kallscheuer N."/>
            <person name="Luecker S."/>
            <person name="Lage O.M."/>
            <person name="Pohl T."/>
            <person name="Merkel B.J."/>
            <person name="Hornburger P."/>
            <person name="Mueller R.-W."/>
            <person name="Bruemmer F."/>
            <person name="Labrenz M."/>
            <person name="Spormann A.M."/>
            <person name="Op den Camp H."/>
            <person name="Overmann J."/>
            <person name="Amann R."/>
            <person name="Jetten M.S.M."/>
            <person name="Mascher T."/>
            <person name="Medema M.H."/>
            <person name="Devos D.P."/>
            <person name="Kaster A.-K."/>
            <person name="Ovreas L."/>
            <person name="Rohde M."/>
            <person name="Galperin M.Y."/>
            <person name="Jogler C."/>
        </authorList>
    </citation>
    <scope>NUCLEOTIDE SEQUENCE [LARGE SCALE GENOMIC DNA]</scope>
    <source>
        <strain evidence="2 3">Pan44</strain>
    </source>
</reference>
<evidence type="ECO:0000313" key="3">
    <source>
        <dbReference type="Proteomes" id="UP000315700"/>
    </source>
</evidence>
<dbReference type="Gene3D" id="3.30.1460.30">
    <property type="entry name" value="YgaC/TfoX-N like chaperone"/>
    <property type="match status" value="1"/>
</dbReference>
<dbReference type="OrthoDB" id="214902at2"/>
<accession>A0A517S949</accession>
<name>A0A517S949_9PLAN</name>
<dbReference type="KEGG" id="ccos:Pan44_06380"/>
<dbReference type="InterPro" id="IPR007076">
    <property type="entry name" value="TfoX_N"/>
</dbReference>
<proteinExistence type="predicted"/>
<gene>
    <name evidence="2" type="ORF">Pan44_06380</name>
</gene>
<keyword evidence="3" id="KW-1185">Reference proteome</keyword>
<dbReference type="EMBL" id="CP036271">
    <property type="protein sequence ID" value="QDT52626.1"/>
    <property type="molecule type" value="Genomic_DNA"/>
</dbReference>
<dbReference type="Proteomes" id="UP000315700">
    <property type="component" value="Chromosome"/>
</dbReference>
<dbReference type="InParanoid" id="A0A517S949"/>
<feature type="domain" description="TfoX N-terminal" evidence="1">
    <location>
        <begin position="16"/>
        <end position="102"/>
    </location>
</feature>
<dbReference type="AlphaFoldDB" id="A0A517S949"/>